<keyword evidence="2" id="KW-1185">Reference proteome</keyword>
<dbReference type="WBParaSite" id="HPLM_0002050001-mRNA-1">
    <property type="protein sequence ID" value="HPLM_0002050001-mRNA-1"/>
    <property type="gene ID" value="HPLM_0002050001"/>
</dbReference>
<sequence>MVCEVKMSLTIWFNSLNQTKAIGSTRDNTSQVVSAVERKCNSTSTVSNAEIFLRVFSCAKNILNGLHVLCQALFIGQHHPKIDLLQSWRRIVVITFEGIDAPSR</sequence>
<organism evidence="3">
    <name type="scientific">Haemonchus placei</name>
    <name type="common">Barber's pole worm</name>
    <dbReference type="NCBI Taxonomy" id="6290"/>
    <lineage>
        <taxon>Eukaryota</taxon>
        <taxon>Metazoa</taxon>
        <taxon>Ecdysozoa</taxon>
        <taxon>Nematoda</taxon>
        <taxon>Chromadorea</taxon>
        <taxon>Rhabditida</taxon>
        <taxon>Rhabditina</taxon>
        <taxon>Rhabditomorpha</taxon>
        <taxon>Strongyloidea</taxon>
        <taxon>Trichostrongylidae</taxon>
        <taxon>Haemonchus</taxon>
    </lineage>
</organism>
<dbReference type="EMBL" id="UZAF01022274">
    <property type="protein sequence ID" value="VDO84242.1"/>
    <property type="molecule type" value="Genomic_DNA"/>
</dbReference>
<reference evidence="3" key="1">
    <citation type="submission" date="2017-02" db="UniProtKB">
        <authorList>
            <consortium name="WormBaseParasite"/>
        </authorList>
    </citation>
    <scope>IDENTIFICATION</scope>
</reference>
<dbReference type="AlphaFoldDB" id="A0A0N4X808"/>
<evidence type="ECO:0000313" key="1">
    <source>
        <dbReference type="EMBL" id="VDO84242.1"/>
    </source>
</evidence>
<evidence type="ECO:0000313" key="2">
    <source>
        <dbReference type="Proteomes" id="UP000268014"/>
    </source>
</evidence>
<proteinExistence type="predicted"/>
<evidence type="ECO:0000313" key="3">
    <source>
        <dbReference type="WBParaSite" id="HPLM_0002050001-mRNA-1"/>
    </source>
</evidence>
<protein>
    <submittedName>
        <fullName evidence="3">Ras-GEF domain-containing protein</fullName>
    </submittedName>
</protein>
<name>A0A0N4X808_HAEPC</name>
<accession>A0A0N4X808</accession>
<dbReference type="Proteomes" id="UP000268014">
    <property type="component" value="Unassembled WGS sequence"/>
</dbReference>
<reference evidence="1 2" key="2">
    <citation type="submission" date="2018-11" db="EMBL/GenBank/DDBJ databases">
        <authorList>
            <consortium name="Pathogen Informatics"/>
        </authorList>
    </citation>
    <scope>NUCLEOTIDE SEQUENCE [LARGE SCALE GENOMIC DNA]</scope>
    <source>
        <strain evidence="1 2">MHpl1</strain>
    </source>
</reference>
<gene>
    <name evidence="1" type="ORF">HPLM_LOCUS20492</name>
</gene>